<sequence length="36" mass="4462">MIFDFLFIYNSIMRLEKIVGKFYYGFEFIYVLSIKI</sequence>
<gene>
    <name evidence="1" type="ORF">SHD_0830</name>
</gene>
<dbReference type="Proteomes" id="UP000017548">
    <property type="component" value="Unassembled WGS sequence"/>
</dbReference>
<dbReference type="EMBL" id="AXZL01000049">
    <property type="protein sequence ID" value="ESE42572.1"/>
    <property type="molecule type" value="Genomic_DNA"/>
</dbReference>
<reference evidence="1 2" key="1">
    <citation type="journal article" date="2013" name="Genome Announc.">
        <title>Draft Genome Sequence of Shewanella decolorationis S12, a Dye-Degrading Bacterium Isolated from a Wastewater Treatment Plant.</title>
        <authorList>
            <person name="Xu M."/>
            <person name="Fang Y."/>
            <person name="Liu J."/>
            <person name="Chen X."/>
            <person name="Sun G."/>
            <person name="Guo J."/>
            <person name="Hua Z."/>
            <person name="Tu Q."/>
            <person name="Wu L."/>
            <person name="Zhou J."/>
            <person name="Liu X."/>
        </authorList>
    </citation>
    <scope>NUCLEOTIDE SEQUENCE [LARGE SCALE GENOMIC DNA]</scope>
    <source>
        <strain evidence="1 2">S12</strain>
    </source>
</reference>
<evidence type="ECO:0000313" key="2">
    <source>
        <dbReference type="Proteomes" id="UP000017548"/>
    </source>
</evidence>
<name>A0ABN0PQU6_9GAMM</name>
<protein>
    <submittedName>
        <fullName evidence="1">Uncharacterized protein</fullName>
    </submittedName>
</protein>
<proteinExistence type="predicted"/>
<organism evidence="1 2">
    <name type="scientific">Shewanella decolorationis S12</name>
    <dbReference type="NCBI Taxonomy" id="1353536"/>
    <lineage>
        <taxon>Bacteria</taxon>
        <taxon>Pseudomonadati</taxon>
        <taxon>Pseudomonadota</taxon>
        <taxon>Gammaproteobacteria</taxon>
        <taxon>Alteromonadales</taxon>
        <taxon>Shewanellaceae</taxon>
        <taxon>Shewanella</taxon>
    </lineage>
</organism>
<accession>A0ABN0PQU6</accession>
<evidence type="ECO:0000313" key="1">
    <source>
        <dbReference type="EMBL" id="ESE42572.1"/>
    </source>
</evidence>
<keyword evidence="2" id="KW-1185">Reference proteome</keyword>
<comment type="caution">
    <text evidence="1">The sequence shown here is derived from an EMBL/GenBank/DDBJ whole genome shotgun (WGS) entry which is preliminary data.</text>
</comment>